<dbReference type="GO" id="GO:0004497">
    <property type="term" value="F:monooxygenase activity"/>
    <property type="evidence" value="ECO:0007669"/>
    <property type="project" value="UniProtKB-KW"/>
</dbReference>
<comment type="caution">
    <text evidence="3">The sequence shown here is derived from an EMBL/GenBank/DDBJ whole genome shotgun (WGS) entry which is preliminary data.</text>
</comment>
<feature type="transmembrane region" description="Helical" evidence="1">
    <location>
        <begin position="97"/>
        <end position="118"/>
    </location>
</feature>
<dbReference type="Pfam" id="PF01757">
    <property type="entry name" value="Acyl_transf_3"/>
    <property type="match status" value="1"/>
</dbReference>
<dbReference type="Proteomes" id="UP000007820">
    <property type="component" value="Unassembled WGS sequence"/>
</dbReference>
<dbReference type="InterPro" id="IPR002656">
    <property type="entry name" value="Acyl_transf_3_dom"/>
</dbReference>
<feature type="transmembrane region" description="Helical" evidence="1">
    <location>
        <begin position="313"/>
        <end position="331"/>
    </location>
</feature>
<dbReference type="OrthoDB" id="9807022at2"/>
<evidence type="ECO:0000313" key="3">
    <source>
        <dbReference type="EMBL" id="EGQ14648.1"/>
    </source>
</evidence>
<sequence>MAVNVVFMSKEQTTMLKGIAILMMLFLHLFSNLSFADGVTPLFWVGNLPFATVFARACNPVDFFLVCSGYGLAYAHLRSMLAFERQLRRVAKLYLNYWLILLLFIGVGSFVLPAYYPGDLRMIVDNVTGVNVDGYNHPAWFLLPYCMLSLSSSIVFRVVDKIGLKWSLMGSLVLSYASMYAISRYIAPSGLHHEWYSLVLTYFDLAFAFMVGAAICYIHDRKGVTISLLKERQWLVRLLFVAWFAVHCLSGSAAVGPFFLCLFMLLFVNVEIKGTSRKVLIELGGKSMTMWLIHAFIYERFCHDFIYGFKYPLLIFLALVVSSYLLSIPIMRLSDMTIGRMTWISKKS</sequence>
<gene>
    <name evidence="3" type="ORF">HMPREF9136_1325</name>
</gene>
<evidence type="ECO:0000256" key="1">
    <source>
        <dbReference type="SAM" id="Phobius"/>
    </source>
</evidence>
<keyword evidence="1" id="KW-0812">Transmembrane</keyword>
<dbReference type="EMBL" id="AFPW01000019">
    <property type="protein sequence ID" value="EGQ14648.1"/>
    <property type="molecule type" value="Genomic_DNA"/>
</dbReference>
<dbReference type="EC" id="1.14.99.36" evidence="3"/>
<dbReference type="STRING" id="908937.Prede_1450"/>
<keyword evidence="1" id="KW-0472">Membrane</keyword>
<dbReference type="GO" id="GO:0016747">
    <property type="term" value="F:acyltransferase activity, transferring groups other than amino-acyl groups"/>
    <property type="evidence" value="ECO:0007669"/>
    <property type="project" value="InterPro"/>
</dbReference>
<keyword evidence="3" id="KW-0503">Monooxygenase</keyword>
<dbReference type="AlphaFoldDB" id="F9D397"/>
<feature type="transmembrane region" description="Helical" evidence="1">
    <location>
        <begin position="199"/>
        <end position="218"/>
    </location>
</feature>
<name>F9D397_PREDD</name>
<feature type="transmembrane region" description="Helical" evidence="1">
    <location>
        <begin position="166"/>
        <end position="187"/>
    </location>
</feature>
<reference evidence="3 4" key="1">
    <citation type="submission" date="2011-04" db="EMBL/GenBank/DDBJ databases">
        <authorList>
            <person name="Muzny D."/>
            <person name="Qin X."/>
            <person name="Deng J."/>
            <person name="Jiang H."/>
            <person name="Liu Y."/>
            <person name="Qu J."/>
            <person name="Song X.-Z."/>
            <person name="Zhang L."/>
            <person name="Thornton R."/>
            <person name="Coyle M."/>
            <person name="Francisco L."/>
            <person name="Jackson L."/>
            <person name="Javaid M."/>
            <person name="Korchina V."/>
            <person name="Kovar C."/>
            <person name="Mata R."/>
            <person name="Mathew T."/>
            <person name="Ngo R."/>
            <person name="Nguyen L."/>
            <person name="Nguyen N."/>
            <person name="Okwuonu G."/>
            <person name="Ongeri F."/>
            <person name="Pham C."/>
            <person name="Simmons D."/>
            <person name="Wilczek-Boney K."/>
            <person name="Hale W."/>
            <person name="Jakkamsetti A."/>
            <person name="Pham P."/>
            <person name="Ruth R."/>
            <person name="San Lucas F."/>
            <person name="Warren J."/>
            <person name="Zhang J."/>
            <person name="Zhao Z."/>
            <person name="Zhou C."/>
            <person name="Zhu D."/>
            <person name="Lee S."/>
            <person name="Bess C."/>
            <person name="Blankenburg K."/>
            <person name="Forbes L."/>
            <person name="Fu Q."/>
            <person name="Gubbala S."/>
            <person name="Hirani K."/>
            <person name="Jayaseelan J.C."/>
            <person name="Lara F."/>
            <person name="Munidasa M."/>
            <person name="Palculict T."/>
            <person name="Patil S."/>
            <person name="Pu L.-L."/>
            <person name="Saada N."/>
            <person name="Tang L."/>
            <person name="Weissenberger G."/>
            <person name="Zhu Y."/>
            <person name="Hemphill L."/>
            <person name="Shang Y."/>
            <person name="Youmans B."/>
            <person name="Ayvaz T."/>
            <person name="Ross M."/>
            <person name="Santibanez J."/>
            <person name="Aqrawi P."/>
            <person name="Gross S."/>
            <person name="Joshi V."/>
            <person name="Fowler G."/>
            <person name="Nazareth L."/>
            <person name="Reid J."/>
            <person name="Worley K."/>
            <person name="Petrosino J."/>
            <person name="Highlander S."/>
            <person name="Gibbs R."/>
        </authorList>
    </citation>
    <scope>NUCLEOTIDE SEQUENCE [LARGE SCALE GENOMIC DNA]</scope>
    <source>
        <strain evidence="3 4">DSM 3688</strain>
    </source>
</reference>
<organism evidence="3 4">
    <name type="scientific">Prevotella dentalis (strain ATCC 49559 / DSM 3688 / JCM 13448 / NCTC 12043 / ES 2772)</name>
    <name type="common">Mitsuokella dentalis</name>
    <dbReference type="NCBI Taxonomy" id="908937"/>
    <lineage>
        <taxon>Bacteria</taxon>
        <taxon>Pseudomonadati</taxon>
        <taxon>Bacteroidota</taxon>
        <taxon>Bacteroidia</taxon>
        <taxon>Bacteroidales</taxon>
        <taxon>Prevotellaceae</taxon>
        <taxon>Prevotella</taxon>
    </lineage>
</organism>
<evidence type="ECO:0000313" key="4">
    <source>
        <dbReference type="Proteomes" id="UP000007820"/>
    </source>
</evidence>
<feature type="domain" description="Acyltransferase 3" evidence="2">
    <location>
        <begin position="16"/>
        <end position="331"/>
    </location>
</feature>
<feature type="transmembrane region" description="Helical" evidence="1">
    <location>
        <begin position="238"/>
        <end position="268"/>
    </location>
</feature>
<dbReference type="eggNOG" id="COG1835">
    <property type="taxonomic scope" value="Bacteria"/>
</dbReference>
<accession>F9D397</accession>
<keyword evidence="3" id="KW-0560">Oxidoreductase</keyword>
<feature type="transmembrane region" description="Helical" evidence="1">
    <location>
        <begin position="138"/>
        <end position="159"/>
    </location>
</feature>
<proteinExistence type="predicted"/>
<evidence type="ECO:0000259" key="2">
    <source>
        <dbReference type="Pfam" id="PF01757"/>
    </source>
</evidence>
<feature type="transmembrane region" description="Helical" evidence="1">
    <location>
        <begin position="60"/>
        <end position="77"/>
    </location>
</feature>
<keyword evidence="1" id="KW-1133">Transmembrane helix</keyword>
<protein>
    <submittedName>
        <fullName evidence="3">Brp/Blh family beta-carotene 15,15'-monooxygenase</fullName>
        <ecNumber evidence="3">1.14.99.36</ecNumber>
    </submittedName>
</protein>